<dbReference type="AlphaFoldDB" id="A0A5N6ATH1"/>
<evidence type="ECO:0000256" key="1">
    <source>
        <dbReference type="SAM" id="MobiDB-lite"/>
    </source>
</evidence>
<dbReference type="RefSeq" id="WP_139665694.1">
    <property type="nucleotide sequence ID" value="NZ_VDLY02000001.1"/>
</dbReference>
<evidence type="ECO:0000313" key="2">
    <source>
        <dbReference type="EMBL" id="KAB8171008.1"/>
    </source>
</evidence>
<dbReference type="InterPro" id="IPR049975">
    <property type="entry name" value="SAV_915-like_dom"/>
</dbReference>
<dbReference type="EMBL" id="VDLY02000001">
    <property type="protein sequence ID" value="KAB8171008.1"/>
    <property type="molecule type" value="Genomic_DNA"/>
</dbReference>
<accession>A0A5N6ATH1</accession>
<dbReference type="Proteomes" id="UP000314251">
    <property type="component" value="Unassembled WGS sequence"/>
</dbReference>
<dbReference type="OrthoDB" id="4238227at2"/>
<organism evidence="2 3">
    <name type="scientific">Streptomyces mimosae</name>
    <dbReference type="NCBI Taxonomy" id="2586635"/>
    <lineage>
        <taxon>Bacteria</taxon>
        <taxon>Bacillati</taxon>
        <taxon>Actinomycetota</taxon>
        <taxon>Actinomycetes</taxon>
        <taxon>Kitasatosporales</taxon>
        <taxon>Streptomycetaceae</taxon>
        <taxon>Streptomyces</taxon>
    </lineage>
</organism>
<keyword evidence="3" id="KW-1185">Reference proteome</keyword>
<proteinExistence type="predicted"/>
<reference evidence="2" key="1">
    <citation type="submission" date="2019-10" db="EMBL/GenBank/DDBJ databases">
        <title>Nonomuraea sp. nov., isolated from Phyllanthus amarus.</title>
        <authorList>
            <person name="Klykleung N."/>
            <person name="Tanasupawat S."/>
        </authorList>
    </citation>
    <scope>NUCLEOTIDE SEQUENCE [LARGE SCALE GENOMIC DNA]</scope>
    <source>
        <strain evidence="2">3MP-10</strain>
    </source>
</reference>
<protein>
    <recommendedName>
        <fullName evidence="4">SseB family protein</fullName>
    </recommendedName>
</protein>
<dbReference type="NCBIfam" id="NF042914">
    <property type="entry name" value="SAV915_dom"/>
    <property type="match status" value="1"/>
</dbReference>
<name>A0A5N6ATH1_9ACTN</name>
<sequence length="116" mass="12007">MTRTTERDDEPEPGAPTRRGRLWVPVRTAAGGGAVVRLFRTPLGERTAVAFTGPERLVAALGAGHGWVTLGEPALRALVAPLGVEALCVDPALTASAPAPVAERAPRVRPLAGASR</sequence>
<evidence type="ECO:0008006" key="4">
    <source>
        <dbReference type="Google" id="ProtNLM"/>
    </source>
</evidence>
<gene>
    <name evidence="2" type="ORF">FH607_001350</name>
</gene>
<comment type="caution">
    <text evidence="2">The sequence shown here is derived from an EMBL/GenBank/DDBJ whole genome shotgun (WGS) entry which is preliminary data.</text>
</comment>
<feature type="region of interest" description="Disordered" evidence="1">
    <location>
        <begin position="1"/>
        <end position="20"/>
    </location>
</feature>
<evidence type="ECO:0000313" key="3">
    <source>
        <dbReference type="Proteomes" id="UP000314251"/>
    </source>
</evidence>